<dbReference type="SUPFAM" id="SSF56672">
    <property type="entry name" value="DNA/RNA polymerases"/>
    <property type="match status" value="1"/>
</dbReference>
<organism evidence="2">
    <name type="scientific">Ixodes ricinus</name>
    <name type="common">Common tick</name>
    <name type="synonym">Acarus ricinus</name>
    <dbReference type="NCBI Taxonomy" id="34613"/>
    <lineage>
        <taxon>Eukaryota</taxon>
        <taxon>Metazoa</taxon>
        <taxon>Ecdysozoa</taxon>
        <taxon>Arthropoda</taxon>
        <taxon>Chelicerata</taxon>
        <taxon>Arachnida</taxon>
        <taxon>Acari</taxon>
        <taxon>Parasitiformes</taxon>
        <taxon>Ixodida</taxon>
        <taxon>Ixodoidea</taxon>
        <taxon>Ixodidae</taxon>
        <taxon>Ixodinae</taxon>
        <taxon>Ixodes</taxon>
    </lineage>
</organism>
<feature type="domain" description="Reverse transcriptase" evidence="1">
    <location>
        <begin position="235"/>
        <end position="492"/>
    </location>
</feature>
<protein>
    <submittedName>
        <fullName evidence="2">Putative tick transposon</fullName>
    </submittedName>
</protein>
<dbReference type="CDD" id="cd01650">
    <property type="entry name" value="RT_nLTR_like"/>
    <property type="match status" value="1"/>
</dbReference>
<feature type="non-terminal residue" evidence="2">
    <location>
        <position position="1"/>
    </location>
</feature>
<accession>A0A147BN53</accession>
<dbReference type="Pfam" id="PF00078">
    <property type="entry name" value="RVT_1"/>
    <property type="match status" value="1"/>
</dbReference>
<dbReference type="AlphaFoldDB" id="A0A147BN53"/>
<dbReference type="PROSITE" id="PS50878">
    <property type="entry name" value="RT_POL"/>
    <property type="match status" value="1"/>
</dbReference>
<dbReference type="InterPro" id="IPR000477">
    <property type="entry name" value="RT_dom"/>
</dbReference>
<dbReference type="EMBL" id="GEGO01003218">
    <property type="protein sequence ID" value="JAR92186.1"/>
    <property type="molecule type" value="Transcribed_RNA"/>
</dbReference>
<evidence type="ECO:0000313" key="2">
    <source>
        <dbReference type="EMBL" id="JAR92186.1"/>
    </source>
</evidence>
<dbReference type="PANTHER" id="PTHR33332">
    <property type="entry name" value="REVERSE TRANSCRIPTASE DOMAIN-CONTAINING PROTEIN"/>
    <property type="match status" value="1"/>
</dbReference>
<evidence type="ECO:0000259" key="1">
    <source>
        <dbReference type="PROSITE" id="PS50878"/>
    </source>
</evidence>
<name>A0A147BN53_IXORI</name>
<reference evidence="2" key="1">
    <citation type="journal article" date="2018" name="PLoS Negl. Trop. Dis.">
        <title>Sialome diversity of ticks revealed by RNAseq of single tick salivary glands.</title>
        <authorList>
            <person name="Perner J."/>
            <person name="Kropackova S."/>
            <person name="Kopacek P."/>
            <person name="Ribeiro J.M."/>
        </authorList>
    </citation>
    <scope>NUCLEOTIDE SEQUENCE</scope>
    <source>
        <strain evidence="2">Siblings of single egg batch collected in Ceske Budejovice</strain>
        <tissue evidence="2">Salivary glands</tissue>
    </source>
</reference>
<dbReference type="InterPro" id="IPR043502">
    <property type="entry name" value="DNA/RNA_pol_sf"/>
</dbReference>
<sequence length="698" mass="81217">RFERLVSETNWNNILQLVDPNTAYDAFITTVKELYERAFPMTEFKRNKKSRKPWIDAALRKRMQHRDKLYGLFIRTRHPNYLSEFKKERNKLSRDVKRARSNYYENKFADIYNNSRKVWDTVNTLMSKNKKCGITELTVEGVSFTGTMLADEFNKHFLESGASSRNTSNITDYERYITSSTESSIFMFPTTELEINNLIQKLKNNSACGEDGIKARPIKSVANLISQPLSHICNLVLGTGVFPSKLKIARVSVIHKGGDKNDFNNYRPISVLPVFSKIIEQVINERFLNYFKKTNLISEQQYGFQKKKSAEMALLSIKDKIITNFEHQVYTVGVFIDLKKAFDSIKHDILLGKLYRCGIRGKSLSLINSYLSNRLQYTDVNNANSNMGKIKYGVPQGSILGPLLFLVYINDITNVPLSGDIILYADDTNIFFSGKNLQEIEHHTNTWLRNVSLWLIANKLELNTKKTKYIIFRPRNKCVEQEILIQYHGEIIERVVSHKFLGVLFHENLSWSCHVDKLRTEISRSIGLICRVRNLLPRHIKKQLYYALVHSRFNYCLLVWGTTTKTNIDSLYTLQKQVLRLIENAPYRSHTAPLFRKHQLLTLQNVIKKKLSLIIYSQIKSEPTAFFQQYLWKEHTYNLRSTNYTRGKVRTNYGNQKLSNQIPILLNDHPDLMAIIENSVSIQALKRNMNMYFLSSQE</sequence>
<dbReference type="GO" id="GO:0071897">
    <property type="term" value="P:DNA biosynthetic process"/>
    <property type="evidence" value="ECO:0007669"/>
    <property type="project" value="UniProtKB-ARBA"/>
</dbReference>
<proteinExistence type="predicted"/>